<evidence type="ECO:0000256" key="5">
    <source>
        <dbReference type="ARBA" id="ARBA00023136"/>
    </source>
</evidence>
<dbReference type="InterPro" id="IPR050189">
    <property type="entry name" value="MFS_Efflux_Transporters"/>
</dbReference>
<keyword evidence="2" id="KW-1003">Cell membrane</keyword>
<feature type="transmembrane region" description="Helical" evidence="6">
    <location>
        <begin position="50"/>
        <end position="72"/>
    </location>
</feature>
<evidence type="ECO:0000313" key="9">
    <source>
        <dbReference type="Proteomes" id="UP000640052"/>
    </source>
</evidence>
<feature type="transmembrane region" description="Helical" evidence="6">
    <location>
        <begin position="300"/>
        <end position="327"/>
    </location>
</feature>
<proteinExistence type="predicted"/>
<dbReference type="AlphaFoldDB" id="A0A919QD39"/>
<feature type="transmembrane region" description="Helical" evidence="6">
    <location>
        <begin position="243"/>
        <end position="267"/>
    </location>
</feature>
<dbReference type="InterPro" id="IPR036259">
    <property type="entry name" value="MFS_trans_sf"/>
</dbReference>
<feature type="transmembrane region" description="Helical" evidence="6">
    <location>
        <begin position="339"/>
        <end position="358"/>
    </location>
</feature>
<dbReference type="PANTHER" id="PTHR43124:SF3">
    <property type="entry name" value="CHLORAMPHENICOL EFFLUX PUMP RV0191"/>
    <property type="match status" value="1"/>
</dbReference>
<feature type="transmembrane region" description="Helical" evidence="6">
    <location>
        <begin position="84"/>
        <end position="106"/>
    </location>
</feature>
<evidence type="ECO:0000256" key="6">
    <source>
        <dbReference type="SAM" id="Phobius"/>
    </source>
</evidence>
<evidence type="ECO:0000256" key="1">
    <source>
        <dbReference type="ARBA" id="ARBA00004651"/>
    </source>
</evidence>
<dbReference type="GO" id="GO:0005886">
    <property type="term" value="C:plasma membrane"/>
    <property type="evidence" value="ECO:0007669"/>
    <property type="project" value="UniProtKB-SubCell"/>
</dbReference>
<evidence type="ECO:0000256" key="3">
    <source>
        <dbReference type="ARBA" id="ARBA00022692"/>
    </source>
</evidence>
<dbReference type="InterPro" id="IPR011701">
    <property type="entry name" value="MFS"/>
</dbReference>
<feature type="transmembrane region" description="Helical" evidence="6">
    <location>
        <begin position="138"/>
        <end position="160"/>
    </location>
</feature>
<sequence length="396" mass="39187">MDTQSAQQRTPWGMISLVYLGGVVAAMSLGKFAPVGPAVTAELGLSLSQLGWVISTVVGVGAAVGLPFGYLIRRYGSERSLVAGLVLIAVASAAGAGADGYAWLLAARAVEGVGYLLVTIACPALILRLACERDRGTALSIWATFVAVGLGASTLAGGVIGAALGWRGWIGILAGLTLVMALVAQARLPRGSARQPVAGPLPRARALAWPGGLAAAFCLAALVTIPVVVLLPTLLVEQFGHSAASAGAVSSVISLLSALGGVAVGMLLRRGLSVGVLALAGLPTLPAAWLMFGGEGSPQAALAGAAVISIANGFLGALVFAALPLVLERLDHADVGNGIVAQAGSLGSLLGPPLFGLVAEGPGLPALVPVISVGIVASVGALLLVGRKAARTLPSS</sequence>
<organism evidence="8 9">
    <name type="scientific">Acrocarpospora phusangensis</name>
    <dbReference type="NCBI Taxonomy" id="1070424"/>
    <lineage>
        <taxon>Bacteria</taxon>
        <taxon>Bacillati</taxon>
        <taxon>Actinomycetota</taxon>
        <taxon>Actinomycetes</taxon>
        <taxon>Streptosporangiales</taxon>
        <taxon>Streptosporangiaceae</taxon>
        <taxon>Acrocarpospora</taxon>
    </lineage>
</organism>
<evidence type="ECO:0000256" key="4">
    <source>
        <dbReference type="ARBA" id="ARBA00022989"/>
    </source>
</evidence>
<protein>
    <recommendedName>
        <fullName evidence="7">Major facilitator superfamily (MFS) profile domain-containing protein</fullName>
    </recommendedName>
</protein>
<keyword evidence="5 6" id="KW-0472">Membrane</keyword>
<dbReference type="RefSeq" id="WP_204043406.1">
    <property type="nucleotide sequence ID" value="NZ_BOOA01000044.1"/>
</dbReference>
<comment type="subcellular location">
    <subcellularLocation>
        <location evidence="1">Cell membrane</location>
        <topology evidence="1">Multi-pass membrane protein</topology>
    </subcellularLocation>
</comment>
<feature type="transmembrane region" description="Helical" evidence="6">
    <location>
        <begin position="207"/>
        <end position="231"/>
    </location>
</feature>
<accession>A0A919QD39</accession>
<keyword evidence="9" id="KW-1185">Reference proteome</keyword>
<dbReference type="EMBL" id="BOOA01000044">
    <property type="protein sequence ID" value="GIH26737.1"/>
    <property type="molecule type" value="Genomic_DNA"/>
</dbReference>
<dbReference type="InterPro" id="IPR020846">
    <property type="entry name" value="MFS_dom"/>
</dbReference>
<keyword evidence="4 6" id="KW-1133">Transmembrane helix</keyword>
<feature type="domain" description="Major facilitator superfamily (MFS) profile" evidence="7">
    <location>
        <begin position="14"/>
        <end position="389"/>
    </location>
</feature>
<evidence type="ECO:0000259" key="7">
    <source>
        <dbReference type="PROSITE" id="PS50850"/>
    </source>
</evidence>
<gene>
    <name evidence="8" type="ORF">Aph01nite_50470</name>
</gene>
<dbReference type="SUPFAM" id="SSF103473">
    <property type="entry name" value="MFS general substrate transporter"/>
    <property type="match status" value="1"/>
</dbReference>
<name>A0A919QD39_9ACTN</name>
<dbReference type="GO" id="GO:0022857">
    <property type="term" value="F:transmembrane transporter activity"/>
    <property type="evidence" value="ECO:0007669"/>
    <property type="project" value="InterPro"/>
</dbReference>
<evidence type="ECO:0000313" key="8">
    <source>
        <dbReference type="EMBL" id="GIH26737.1"/>
    </source>
</evidence>
<comment type="caution">
    <text evidence="8">The sequence shown here is derived from an EMBL/GenBank/DDBJ whole genome shotgun (WGS) entry which is preliminary data.</text>
</comment>
<dbReference type="PROSITE" id="PS50850">
    <property type="entry name" value="MFS"/>
    <property type="match status" value="1"/>
</dbReference>
<feature type="transmembrane region" description="Helical" evidence="6">
    <location>
        <begin position="274"/>
        <end position="294"/>
    </location>
</feature>
<feature type="transmembrane region" description="Helical" evidence="6">
    <location>
        <begin position="166"/>
        <end position="186"/>
    </location>
</feature>
<reference evidence="8" key="1">
    <citation type="submission" date="2021-01" db="EMBL/GenBank/DDBJ databases">
        <title>Whole genome shotgun sequence of Acrocarpospora phusangensis NBRC 108782.</title>
        <authorList>
            <person name="Komaki H."/>
            <person name="Tamura T."/>
        </authorList>
    </citation>
    <scope>NUCLEOTIDE SEQUENCE</scope>
    <source>
        <strain evidence="8">NBRC 108782</strain>
    </source>
</reference>
<keyword evidence="3 6" id="KW-0812">Transmembrane</keyword>
<feature type="transmembrane region" description="Helical" evidence="6">
    <location>
        <begin position="12"/>
        <end position="30"/>
    </location>
</feature>
<dbReference type="Proteomes" id="UP000640052">
    <property type="component" value="Unassembled WGS sequence"/>
</dbReference>
<feature type="transmembrane region" description="Helical" evidence="6">
    <location>
        <begin position="112"/>
        <end position="131"/>
    </location>
</feature>
<dbReference type="Pfam" id="PF07690">
    <property type="entry name" value="MFS_1"/>
    <property type="match status" value="1"/>
</dbReference>
<evidence type="ECO:0000256" key="2">
    <source>
        <dbReference type="ARBA" id="ARBA00022475"/>
    </source>
</evidence>
<dbReference type="InterPro" id="IPR001958">
    <property type="entry name" value="Tet-R_TetA/multi-R_MdtG-like"/>
</dbReference>
<feature type="transmembrane region" description="Helical" evidence="6">
    <location>
        <begin position="364"/>
        <end position="385"/>
    </location>
</feature>
<dbReference type="PRINTS" id="PR01035">
    <property type="entry name" value="TCRTETA"/>
</dbReference>
<dbReference type="PANTHER" id="PTHR43124">
    <property type="entry name" value="PURINE EFFLUX PUMP PBUE"/>
    <property type="match status" value="1"/>
</dbReference>
<dbReference type="Gene3D" id="1.20.1250.20">
    <property type="entry name" value="MFS general substrate transporter like domains"/>
    <property type="match status" value="1"/>
</dbReference>